<dbReference type="GO" id="GO:0030687">
    <property type="term" value="C:preribosome, large subunit precursor"/>
    <property type="evidence" value="ECO:0007669"/>
    <property type="project" value="TreeGrafter"/>
</dbReference>
<dbReference type="PANTHER" id="PTHR13028">
    <property type="entry name" value="RRNA PROCESSING PROTEIN EBNA1-BINDING PROTEIN-RELATED"/>
    <property type="match status" value="1"/>
</dbReference>
<feature type="compositionally biased region" description="Basic and acidic residues" evidence="6">
    <location>
        <begin position="24"/>
        <end position="45"/>
    </location>
</feature>
<comment type="caution">
    <text evidence="7">The sequence shown here is derived from an EMBL/GenBank/DDBJ whole genome shotgun (WGS) entry which is preliminary data.</text>
</comment>
<feature type="compositionally biased region" description="Basic and acidic residues" evidence="6">
    <location>
        <begin position="232"/>
        <end position="248"/>
    </location>
</feature>
<protein>
    <recommendedName>
        <fullName evidence="9">rRNA-processing protein EBP2</fullName>
    </recommendedName>
</protein>
<evidence type="ECO:0000313" key="8">
    <source>
        <dbReference type="Proteomes" id="UP000789595"/>
    </source>
</evidence>
<dbReference type="OrthoDB" id="443772at2759"/>
<dbReference type="EMBL" id="CAKKNE010000005">
    <property type="protein sequence ID" value="CAH0376240.1"/>
    <property type="molecule type" value="Genomic_DNA"/>
</dbReference>
<dbReference type="Proteomes" id="UP000789595">
    <property type="component" value="Unassembled WGS sequence"/>
</dbReference>
<evidence type="ECO:0000256" key="6">
    <source>
        <dbReference type="SAM" id="MobiDB-lite"/>
    </source>
</evidence>
<dbReference type="AlphaFoldDB" id="A0A8J2X2L7"/>
<feature type="compositionally biased region" description="Basic and acidic residues" evidence="6">
    <location>
        <begin position="1"/>
        <end position="12"/>
    </location>
</feature>
<dbReference type="InterPro" id="IPR008610">
    <property type="entry name" value="Ebp2"/>
</dbReference>
<keyword evidence="3" id="KW-0690">Ribosome biogenesis</keyword>
<dbReference type="GO" id="GO:0042273">
    <property type="term" value="P:ribosomal large subunit biogenesis"/>
    <property type="evidence" value="ECO:0007669"/>
    <property type="project" value="TreeGrafter"/>
</dbReference>
<reference evidence="7" key="1">
    <citation type="submission" date="2021-11" db="EMBL/GenBank/DDBJ databases">
        <authorList>
            <consortium name="Genoscope - CEA"/>
            <person name="William W."/>
        </authorList>
    </citation>
    <scope>NUCLEOTIDE SEQUENCE</scope>
</reference>
<evidence type="ECO:0000256" key="1">
    <source>
        <dbReference type="ARBA" id="ARBA00004604"/>
    </source>
</evidence>
<dbReference type="GO" id="GO:0006364">
    <property type="term" value="P:rRNA processing"/>
    <property type="evidence" value="ECO:0007669"/>
    <property type="project" value="TreeGrafter"/>
</dbReference>
<dbReference type="Pfam" id="PF05890">
    <property type="entry name" value="Ebp2"/>
    <property type="match status" value="1"/>
</dbReference>
<feature type="compositionally biased region" description="Acidic residues" evidence="6">
    <location>
        <begin position="13"/>
        <end position="23"/>
    </location>
</feature>
<feature type="region of interest" description="Disordered" evidence="6">
    <location>
        <begin position="157"/>
        <end position="267"/>
    </location>
</feature>
<evidence type="ECO:0000256" key="2">
    <source>
        <dbReference type="ARBA" id="ARBA00007336"/>
    </source>
</evidence>
<organism evidence="7 8">
    <name type="scientific">Pelagomonas calceolata</name>
    <dbReference type="NCBI Taxonomy" id="35677"/>
    <lineage>
        <taxon>Eukaryota</taxon>
        <taxon>Sar</taxon>
        <taxon>Stramenopiles</taxon>
        <taxon>Ochrophyta</taxon>
        <taxon>Pelagophyceae</taxon>
        <taxon>Pelagomonadales</taxon>
        <taxon>Pelagomonadaceae</taxon>
        <taxon>Pelagomonas</taxon>
    </lineage>
</organism>
<proteinExistence type="inferred from homology"/>
<sequence length="267" mass="30720">MDRFAGTRRGDESSDESDEDAEDALERRALAEARLARAAKPERRAASKAKRAFSDRPGLERCRIIPEDAPFVETLILTASQPLIAPSDNDDLKREVGFYDLALTLAREGRNKLTELGEPVRRPKDFFCEMVKSDQHMARVKESLVVQQKKITAVEKRKAEKAQKKYAKQVQAEAEAEKSERKKKRLREIDEWRKESQKRGRDLDERPRKFSRTQKTKDKKWGFGGVKRGSKKTTDRRDKSLSDLKDFNPSRGKTKFKKKGKGGKGRR</sequence>
<name>A0A8J2X2L7_9STRA</name>
<evidence type="ECO:0000256" key="5">
    <source>
        <dbReference type="ARBA" id="ARBA00023242"/>
    </source>
</evidence>
<keyword evidence="8" id="KW-1185">Reference proteome</keyword>
<comment type="similarity">
    <text evidence="2">Belongs to the EBP2 family.</text>
</comment>
<evidence type="ECO:0000313" key="7">
    <source>
        <dbReference type="EMBL" id="CAH0376240.1"/>
    </source>
</evidence>
<evidence type="ECO:0000256" key="3">
    <source>
        <dbReference type="ARBA" id="ARBA00022517"/>
    </source>
</evidence>
<feature type="compositionally biased region" description="Basic residues" evidence="6">
    <location>
        <begin position="252"/>
        <end position="267"/>
    </location>
</feature>
<dbReference type="GO" id="GO:0005730">
    <property type="term" value="C:nucleolus"/>
    <property type="evidence" value="ECO:0007669"/>
    <property type="project" value="UniProtKB-SubCell"/>
</dbReference>
<feature type="compositionally biased region" description="Basic and acidic residues" evidence="6">
    <location>
        <begin position="187"/>
        <end position="208"/>
    </location>
</feature>
<evidence type="ECO:0000256" key="4">
    <source>
        <dbReference type="ARBA" id="ARBA00023054"/>
    </source>
</evidence>
<keyword evidence="5" id="KW-0539">Nucleus</keyword>
<feature type="region of interest" description="Disordered" evidence="6">
    <location>
        <begin position="1"/>
        <end position="56"/>
    </location>
</feature>
<comment type="subcellular location">
    <subcellularLocation>
        <location evidence="1">Nucleus</location>
        <location evidence="1">Nucleolus</location>
    </subcellularLocation>
</comment>
<accession>A0A8J2X2L7</accession>
<gene>
    <name evidence="7" type="ORF">PECAL_5P08060</name>
</gene>
<dbReference type="PANTHER" id="PTHR13028:SF0">
    <property type="entry name" value="RRNA-PROCESSING PROTEIN EBP2-RELATED"/>
    <property type="match status" value="1"/>
</dbReference>
<keyword evidence="4" id="KW-0175">Coiled coil</keyword>
<evidence type="ECO:0008006" key="9">
    <source>
        <dbReference type="Google" id="ProtNLM"/>
    </source>
</evidence>
<dbReference type="GO" id="GO:0034399">
    <property type="term" value="C:nuclear periphery"/>
    <property type="evidence" value="ECO:0007669"/>
    <property type="project" value="TreeGrafter"/>
</dbReference>